<keyword evidence="8" id="KW-0626">Porin</keyword>
<evidence type="ECO:0000313" key="14">
    <source>
        <dbReference type="Proteomes" id="UP000054911"/>
    </source>
</evidence>
<dbReference type="GO" id="GO:0046930">
    <property type="term" value="C:pore complex"/>
    <property type="evidence" value="ECO:0007669"/>
    <property type="project" value="UniProtKB-KW"/>
</dbReference>
<dbReference type="Pfam" id="PF13609">
    <property type="entry name" value="Porin_4"/>
    <property type="match status" value="1"/>
</dbReference>
<dbReference type="STRING" id="1777141.AWB80_05514"/>
<keyword evidence="10" id="KW-0998">Cell outer membrane</keyword>
<feature type="signal peptide" evidence="11">
    <location>
        <begin position="1"/>
        <end position="20"/>
    </location>
</feature>
<dbReference type="SUPFAM" id="SSF56935">
    <property type="entry name" value="Porins"/>
    <property type="match status" value="1"/>
</dbReference>
<comment type="subunit">
    <text evidence="2">Homotrimer.</text>
</comment>
<organism evidence="13 14">
    <name type="scientific">Caballeronia pedi</name>
    <dbReference type="NCBI Taxonomy" id="1777141"/>
    <lineage>
        <taxon>Bacteria</taxon>
        <taxon>Pseudomonadati</taxon>
        <taxon>Pseudomonadota</taxon>
        <taxon>Betaproteobacteria</taxon>
        <taxon>Burkholderiales</taxon>
        <taxon>Burkholderiaceae</taxon>
        <taxon>Caballeronia</taxon>
    </lineage>
</organism>
<evidence type="ECO:0000256" key="2">
    <source>
        <dbReference type="ARBA" id="ARBA00011233"/>
    </source>
</evidence>
<dbReference type="AlphaFoldDB" id="A0A158CMV3"/>
<evidence type="ECO:0000256" key="9">
    <source>
        <dbReference type="ARBA" id="ARBA00023136"/>
    </source>
</evidence>
<feature type="domain" description="Porin" evidence="12">
    <location>
        <begin position="8"/>
        <end position="343"/>
    </location>
</feature>
<dbReference type="CDD" id="cd00342">
    <property type="entry name" value="gram_neg_porins"/>
    <property type="match status" value="1"/>
</dbReference>
<keyword evidence="5" id="KW-0812">Transmembrane</keyword>
<keyword evidence="9" id="KW-0472">Membrane</keyword>
<dbReference type="PANTHER" id="PTHR34501:SF9">
    <property type="entry name" value="MAJOR OUTER MEMBRANE PROTEIN P.IA"/>
    <property type="match status" value="1"/>
</dbReference>
<dbReference type="InterPro" id="IPR023614">
    <property type="entry name" value="Porin_dom_sf"/>
</dbReference>
<evidence type="ECO:0000259" key="12">
    <source>
        <dbReference type="Pfam" id="PF13609"/>
    </source>
</evidence>
<dbReference type="EMBL" id="FCOE02000023">
    <property type="protein sequence ID" value="SAK83589.1"/>
    <property type="molecule type" value="Genomic_DNA"/>
</dbReference>
<dbReference type="GO" id="GO:0009279">
    <property type="term" value="C:cell outer membrane"/>
    <property type="evidence" value="ECO:0007669"/>
    <property type="project" value="UniProtKB-SubCell"/>
</dbReference>
<evidence type="ECO:0000256" key="11">
    <source>
        <dbReference type="SAM" id="SignalP"/>
    </source>
</evidence>
<keyword evidence="3" id="KW-0813">Transport</keyword>
<keyword evidence="14" id="KW-1185">Reference proteome</keyword>
<gene>
    <name evidence="13" type="ORF">AWB80_05514</name>
</gene>
<dbReference type="InterPro" id="IPR050298">
    <property type="entry name" value="Gram-neg_bact_OMP"/>
</dbReference>
<feature type="chain" id="PRO_5007623091" evidence="11">
    <location>
        <begin position="21"/>
        <end position="376"/>
    </location>
</feature>
<keyword evidence="7" id="KW-0406">Ion transport</keyword>
<dbReference type="RefSeq" id="WP_061177865.1">
    <property type="nucleotide sequence ID" value="NZ_FCOE02000023.1"/>
</dbReference>
<sequence length="376" mass="39518">MRFGRYAISIAALFSASAFAQSSVTLYGLMDTGVEYVSHANAAGDHIVRMPGITGEVPSRWGMRGVEDLGGALKAVFVLESGFNVRAGDSGQGGRLFGRQSFIGLEGPWGTLSFGRQYTMTYWAMADADILGPDIYGIGALDAFLPNGRSDNTVAYKGKFHGVTLGASYSFGRDSAGTGNSPGQGTCFGPVPGDVNQCREWSAMLKYDGTYFGIATAYDEQHGGTSAAANFFDGVPPFAIASGSDKDARLQANGYVNVMGVKIGGGWIGRRVETEGAGGSVRSNLFYLGAQYYVTPAFVVDGEGYRVIVQQHDTRATVASLRATYFLSKRTAVYGNVAYLWNSAKARYSVSAGGGGTTPAAGIGQLGAIVGVRHAF</sequence>
<evidence type="ECO:0000313" key="13">
    <source>
        <dbReference type="EMBL" id="SAK83589.1"/>
    </source>
</evidence>
<evidence type="ECO:0000256" key="6">
    <source>
        <dbReference type="ARBA" id="ARBA00022729"/>
    </source>
</evidence>
<proteinExistence type="predicted"/>
<keyword evidence="4" id="KW-1134">Transmembrane beta strand</keyword>
<dbReference type="PANTHER" id="PTHR34501">
    <property type="entry name" value="PROTEIN YDDL-RELATED"/>
    <property type="match status" value="1"/>
</dbReference>
<evidence type="ECO:0000256" key="7">
    <source>
        <dbReference type="ARBA" id="ARBA00023065"/>
    </source>
</evidence>
<name>A0A158CMV3_9BURK</name>
<dbReference type="OrthoDB" id="8679056at2"/>
<reference evidence="13" key="1">
    <citation type="submission" date="2016-01" db="EMBL/GenBank/DDBJ databases">
        <authorList>
            <person name="Peeters C."/>
        </authorList>
    </citation>
    <scope>NUCLEOTIDE SEQUENCE [LARGE SCALE GENOMIC DNA]</scope>
    <source>
        <strain evidence="13">LMG 29323</strain>
    </source>
</reference>
<dbReference type="GO" id="GO:0015288">
    <property type="term" value="F:porin activity"/>
    <property type="evidence" value="ECO:0007669"/>
    <property type="project" value="UniProtKB-KW"/>
</dbReference>
<evidence type="ECO:0000256" key="8">
    <source>
        <dbReference type="ARBA" id="ARBA00023114"/>
    </source>
</evidence>
<evidence type="ECO:0000256" key="5">
    <source>
        <dbReference type="ARBA" id="ARBA00022692"/>
    </source>
</evidence>
<dbReference type="Proteomes" id="UP000054911">
    <property type="component" value="Unassembled WGS sequence"/>
</dbReference>
<dbReference type="GO" id="GO:0006811">
    <property type="term" value="P:monoatomic ion transport"/>
    <property type="evidence" value="ECO:0007669"/>
    <property type="project" value="UniProtKB-KW"/>
</dbReference>
<evidence type="ECO:0000256" key="10">
    <source>
        <dbReference type="ARBA" id="ARBA00023237"/>
    </source>
</evidence>
<comment type="subcellular location">
    <subcellularLocation>
        <location evidence="1">Cell outer membrane</location>
        <topology evidence="1">Multi-pass membrane protein</topology>
    </subcellularLocation>
</comment>
<dbReference type="InterPro" id="IPR033900">
    <property type="entry name" value="Gram_neg_porin_domain"/>
</dbReference>
<evidence type="ECO:0000256" key="4">
    <source>
        <dbReference type="ARBA" id="ARBA00022452"/>
    </source>
</evidence>
<dbReference type="Gene3D" id="2.40.160.10">
    <property type="entry name" value="Porin"/>
    <property type="match status" value="1"/>
</dbReference>
<evidence type="ECO:0000256" key="3">
    <source>
        <dbReference type="ARBA" id="ARBA00022448"/>
    </source>
</evidence>
<evidence type="ECO:0000256" key="1">
    <source>
        <dbReference type="ARBA" id="ARBA00004571"/>
    </source>
</evidence>
<keyword evidence="6 11" id="KW-0732">Signal</keyword>
<accession>A0A158CMV3</accession>
<protein>
    <submittedName>
        <fullName evidence="13">Porin</fullName>
    </submittedName>
</protein>
<comment type="caution">
    <text evidence="13">The sequence shown here is derived from an EMBL/GenBank/DDBJ whole genome shotgun (WGS) entry which is preliminary data.</text>
</comment>